<evidence type="ECO:0000256" key="6">
    <source>
        <dbReference type="SAM" id="MobiDB-lite"/>
    </source>
</evidence>
<dbReference type="GO" id="GO:0005886">
    <property type="term" value="C:plasma membrane"/>
    <property type="evidence" value="ECO:0007669"/>
    <property type="project" value="TreeGrafter"/>
</dbReference>
<keyword evidence="2" id="KW-0547">Nucleotide-binding</keyword>
<dbReference type="PANTHER" id="PTHR24416:SF47">
    <property type="entry name" value="MACROPHAGE COLONY-STIMULATING FACTOR 1 RECEPTOR"/>
    <property type="match status" value="1"/>
</dbReference>
<dbReference type="GO" id="GO:0030316">
    <property type="term" value="P:osteoclast differentiation"/>
    <property type="evidence" value="ECO:0007669"/>
    <property type="project" value="TreeGrafter"/>
</dbReference>
<dbReference type="InterPro" id="IPR001245">
    <property type="entry name" value="Ser-Thr/Tyr_kinase_cat_dom"/>
</dbReference>
<keyword evidence="4" id="KW-0067">ATP-binding</keyword>
<dbReference type="InterPro" id="IPR020635">
    <property type="entry name" value="Tyr_kinase_cat_dom"/>
</dbReference>
<dbReference type="GO" id="GO:0030335">
    <property type="term" value="P:positive regulation of cell migration"/>
    <property type="evidence" value="ECO:0007669"/>
    <property type="project" value="TreeGrafter"/>
</dbReference>
<dbReference type="GO" id="GO:0005011">
    <property type="term" value="F:macrophage colony-stimulating factor receptor activity"/>
    <property type="evidence" value="ECO:0007669"/>
    <property type="project" value="TreeGrafter"/>
</dbReference>
<dbReference type="EMBL" id="JABWUV010000006">
    <property type="protein sequence ID" value="KAF6348169.1"/>
    <property type="molecule type" value="Genomic_DNA"/>
</dbReference>
<dbReference type="InterPro" id="IPR050122">
    <property type="entry name" value="RTK"/>
</dbReference>
<name>A0A7J7XET7_MYOMY</name>
<dbReference type="SUPFAM" id="SSF56112">
    <property type="entry name" value="Protein kinase-like (PK-like)"/>
    <property type="match status" value="1"/>
</dbReference>
<keyword evidence="9" id="KW-1185">Reference proteome</keyword>
<accession>A0A7J7XET7</accession>
<dbReference type="Gene3D" id="1.10.510.10">
    <property type="entry name" value="Transferase(Phosphotransferase) domain 1"/>
    <property type="match status" value="1"/>
</dbReference>
<dbReference type="GO" id="GO:0005524">
    <property type="term" value="F:ATP binding"/>
    <property type="evidence" value="ECO:0007669"/>
    <property type="project" value="UniProtKB-KW"/>
</dbReference>
<evidence type="ECO:0000256" key="5">
    <source>
        <dbReference type="ARBA" id="ARBA00023170"/>
    </source>
</evidence>
<dbReference type="GO" id="GO:0019838">
    <property type="term" value="F:growth factor binding"/>
    <property type="evidence" value="ECO:0007669"/>
    <property type="project" value="TreeGrafter"/>
</dbReference>
<proteinExistence type="predicted"/>
<dbReference type="AlphaFoldDB" id="A0A7J7XET7"/>
<comment type="caution">
    <text evidence="8">The sequence shown here is derived from an EMBL/GenBank/DDBJ whole genome shotgun (WGS) entry which is preliminary data.</text>
</comment>
<dbReference type="GO" id="GO:1990682">
    <property type="term" value="C:CSF1-CSF1R complex"/>
    <property type="evidence" value="ECO:0007669"/>
    <property type="project" value="TreeGrafter"/>
</dbReference>
<evidence type="ECO:0000256" key="2">
    <source>
        <dbReference type="ARBA" id="ARBA00022741"/>
    </source>
</evidence>
<dbReference type="Proteomes" id="UP000527355">
    <property type="component" value="Unassembled WGS sequence"/>
</dbReference>
<keyword evidence="1" id="KW-0808">Transferase</keyword>
<dbReference type="FunFam" id="1.10.510.10:FF:001927">
    <property type="entry name" value="Receptor protein-tyrosine kinase"/>
    <property type="match status" value="1"/>
</dbReference>
<dbReference type="GO" id="GO:0007169">
    <property type="term" value="P:cell surface receptor protein tyrosine kinase signaling pathway"/>
    <property type="evidence" value="ECO:0007669"/>
    <property type="project" value="TreeGrafter"/>
</dbReference>
<evidence type="ECO:0000313" key="8">
    <source>
        <dbReference type="EMBL" id="KAF6348169.1"/>
    </source>
</evidence>
<dbReference type="Pfam" id="PF07714">
    <property type="entry name" value="PK_Tyr_Ser-Thr"/>
    <property type="match status" value="1"/>
</dbReference>
<sequence length="159" mass="18139">MNDSNYIVKGNARLPVKWMAPESIFDCVYTVQSDVWSYGILLWEIFSLGLNPYPGILVNSKFYKLVKDGYQMAQPAFAPKNIYSIMQACWSLEPTHRPTFQQICFLLQEQAQEDSREQGYANLPSSSSEQEESSSEQLACCEQGDIAQPLLQPNNYQFC</sequence>
<dbReference type="GO" id="GO:0043408">
    <property type="term" value="P:regulation of MAPK cascade"/>
    <property type="evidence" value="ECO:0007669"/>
    <property type="project" value="TreeGrafter"/>
</dbReference>
<feature type="region of interest" description="Disordered" evidence="6">
    <location>
        <begin position="117"/>
        <end position="136"/>
    </location>
</feature>
<protein>
    <submittedName>
        <fullName evidence="8">Colony stimulating factor 1 receptor</fullName>
    </submittedName>
</protein>
<dbReference type="PANTHER" id="PTHR24416">
    <property type="entry name" value="TYROSINE-PROTEIN KINASE RECEPTOR"/>
    <property type="match status" value="1"/>
</dbReference>
<dbReference type="PROSITE" id="PS50011">
    <property type="entry name" value="PROTEIN_KINASE_DOM"/>
    <property type="match status" value="1"/>
</dbReference>
<evidence type="ECO:0000256" key="3">
    <source>
        <dbReference type="ARBA" id="ARBA00022777"/>
    </source>
</evidence>
<evidence type="ECO:0000259" key="7">
    <source>
        <dbReference type="PROSITE" id="PS50011"/>
    </source>
</evidence>
<gene>
    <name evidence="8" type="ORF">mMyoMyo1_003386</name>
</gene>
<evidence type="ECO:0000313" key="9">
    <source>
        <dbReference type="Proteomes" id="UP000527355"/>
    </source>
</evidence>
<evidence type="ECO:0000256" key="1">
    <source>
        <dbReference type="ARBA" id="ARBA00022679"/>
    </source>
</evidence>
<dbReference type="InterPro" id="IPR011009">
    <property type="entry name" value="Kinase-like_dom_sf"/>
</dbReference>
<dbReference type="VEuPathDB" id="HostDB:GeneID_118657649"/>
<reference evidence="8 9" key="1">
    <citation type="journal article" date="2020" name="Nature">
        <title>Six reference-quality genomes reveal evolution of bat adaptations.</title>
        <authorList>
            <person name="Jebb D."/>
            <person name="Huang Z."/>
            <person name="Pippel M."/>
            <person name="Hughes G.M."/>
            <person name="Lavrichenko K."/>
            <person name="Devanna P."/>
            <person name="Winkler S."/>
            <person name="Jermiin L.S."/>
            <person name="Skirmuntt E.C."/>
            <person name="Katzourakis A."/>
            <person name="Burkitt-Gray L."/>
            <person name="Ray D.A."/>
            <person name="Sullivan K.A.M."/>
            <person name="Roscito J.G."/>
            <person name="Kirilenko B.M."/>
            <person name="Davalos L.M."/>
            <person name="Corthals A.P."/>
            <person name="Power M.L."/>
            <person name="Jones G."/>
            <person name="Ransome R.D."/>
            <person name="Dechmann D.K.N."/>
            <person name="Locatelli A.G."/>
            <person name="Puechmaille S.J."/>
            <person name="Fedrigo O."/>
            <person name="Jarvis E.D."/>
            <person name="Hiller M."/>
            <person name="Vernes S.C."/>
            <person name="Myers E.W."/>
            <person name="Teeling E.C."/>
        </authorList>
    </citation>
    <scope>NUCLEOTIDE SEQUENCE [LARGE SCALE GENOMIC DNA]</scope>
    <source>
        <strain evidence="8">MMyoMyo1</strain>
        <tissue evidence="8">Flight muscle</tissue>
    </source>
</reference>
<dbReference type="GO" id="GO:0043235">
    <property type="term" value="C:receptor complex"/>
    <property type="evidence" value="ECO:0007669"/>
    <property type="project" value="TreeGrafter"/>
</dbReference>
<organism evidence="8 9">
    <name type="scientific">Myotis myotis</name>
    <name type="common">Greater mouse-eared bat</name>
    <name type="synonym">Vespertilio myotis</name>
    <dbReference type="NCBI Taxonomy" id="51298"/>
    <lineage>
        <taxon>Eukaryota</taxon>
        <taxon>Metazoa</taxon>
        <taxon>Chordata</taxon>
        <taxon>Craniata</taxon>
        <taxon>Vertebrata</taxon>
        <taxon>Euteleostomi</taxon>
        <taxon>Mammalia</taxon>
        <taxon>Eutheria</taxon>
        <taxon>Laurasiatheria</taxon>
        <taxon>Chiroptera</taxon>
        <taxon>Yangochiroptera</taxon>
        <taxon>Vespertilionidae</taxon>
        <taxon>Myotis</taxon>
    </lineage>
</organism>
<keyword evidence="5 8" id="KW-0675">Receptor</keyword>
<dbReference type="PRINTS" id="PR00109">
    <property type="entry name" value="TYRKINASE"/>
</dbReference>
<dbReference type="SMART" id="SM00219">
    <property type="entry name" value="TyrKc"/>
    <property type="match status" value="1"/>
</dbReference>
<evidence type="ECO:0000256" key="4">
    <source>
        <dbReference type="ARBA" id="ARBA00022840"/>
    </source>
</evidence>
<dbReference type="InterPro" id="IPR000719">
    <property type="entry name" value="Prot_kinase_dom"/>
</dbReference>
<feature type="domain" description="Protein kinase" evidence="7">
    <location>
        <begin position="1"/>
        <end position="123"/>
    </location>
</feature>
<keyword evidence="3" id="KW-0418">Kinase</keyword>